<dbReference type="HAMAP" id="MF_00922">
    <property type="entry name" value="OM_assembly_BamD"/>
    <property type="match status" value="1"/>
</dbReference>
<reference evidence="6 7" key="1">
    <citation type="journal article" date="2017" name="Curr. Biol.">
        <title>Genome architecture and evolution of a unichromosomal asexual nematode.</title>
        <authorList>
            <person name="Fradin H."/>
            <person name="Zegar C."/>
            <person name="Gutwein M."/>
            <person name="Lucas J."/>
            <person name="Kovtun M."/>
            <person name="Corcoran D."/>
            <person name="Baugh L.R."/>
            <person name="Kiontke K."/>
            <person name="Gunsalus K."/>
            <person name="Fitch D.H."/>
            <person name="Piano F."/>
        </authorList>
    </citation>
    <scope>NUCLEOTIDE SEQUENCE [LARGE SCALE GENOMIC DNA]</scope>
    <source>
        <strain evidence="6">PF1309</strain>
    </source>
</reference>
<proteinExistence type="inferred from homology"/>
<dbReference type="InterPro" id="IPR039565">
    <property type="entry name" value="BamD-like"/>
</dbReference>
<evidence type="ECO:0000256" key="1">
    <source>
        <dbReference type="ARBA" id="ARBA00022729"/>
    </source>
</evidence>
<dbReference type="Pfam" id="PF13525">
    <property type="entry name" value="YfiO"/>
    <property type="match status" value="1"/>
</dbReference>
<dbReference type="CDD" id="cd15830">
    <property type="entry name" value="BamD"/>
    <property type="match status" value="1"/>
</dbReference>
<evidence type="ECO:0000256" key="2">
    <source>
        <dbReference type="ARBA" id="ARBA00023136"/>
    </source>
</evidence>
<keyword evidence="2" id="KW-0472">Membrane</keyword>
<organism evidence="6 7">
    <name type="scientific">Diploscapter pachys</name>
    <dbReference type="NCBI Taxonomy" id="2018661"/>
    <lineage>
        <taxon>Eukaryota</taxon>
        <taxon>Metazoa</taxon>
        <taxon>Ecdysozoa</taxon>
        <taxon>Nematoda</taxon>
        <taxon>Chromadorea</taxon>
        <taxon>Rhabditida</taxon>
        <taxon>Rhabditina</taxon>
        <taxon>Rhabditomorpha</taxon>
        <taxon>Rhabditoidea</taxon>
        <taxon>Rhabditidae</taxon>
        <taxon>Diploscapter</taxon>
    </lineage>
</organism>
<dbReference type="InterPro" id="IPR017689">
    <property type="entry name" value="BamD"/>
</dbReference>
<evidence type="ECO:0000256" key="3">
    <source>
        <dbReference type="ARBA" id="ARBA00023237"/>
    </source>
</evidence>
<dbReference type="Gene3D" id="1.25.40.10">
    <property type="entry name" value="Tetratricopeptide repeat domain"/>
    <property type="match status" value="1"/>
</dbReference>
<dbReference type="AlphaFoldDB" id="A0A2A2KCC7"/>
<dbReference type="EMBL" id="LIAE01008962">
    <property type="protein sequence ID" value="PAV71634.1"/>
    <property type="molecule type" value="Genomic_DNA"/>
</dbReference>
<feature type="compositionally biased region" description="Basic and acidic residues" evidence="4">
    <location>
        <begin position="767"/>
        <end position="781"/>
    </location>
</feature>
<sequence length="809" mass="88346">MATAKASGLRATIRPASVEVTTSAAPPIGGMTTGVPQASASIHALASPSEREASAMTSAAAITAGSARKRGQACPLRPLADDHQRDAGQRRHRAQHDVVALAWDQCPQGQDKRPGDAQRGLGSGSIERVKGVRVNARVMHADAVSRHAERDHVVPHRAADCEKAVRRAAGLPHLRGRRARSPPKMDIRPACLDRDRNAVAPPEHHRGRPIGEEEGRVDHIERKVVPYRVQHRHERANEHTGMPPAGSARHRDKARTVHIDAAPGLPRRQCQPLSLPQARHRPGGNTHRRDDPHRDAVRRRQPLRLPFDEHAEIRPVRIRIQGRQGFPYPAPARESEALRARIGEQQVGIGAARDRLATGDGDAFACLERDTGNLARSADRHQPAGLTVLQRDLVFATRPALQHELRPLDQNVAPLARRTRRGNRLVQFPIAAVIVQAIGRLTVLLHLDQRQATADRVDRAAGGVVEVAGLHRHPVEIVLDAAVLCMGAQLVGGDRLLGAQGDRRIGAGRQDRPAFVLAARQAAGVRLLVVRMDLHRQFVVGEQIFDQQSKALAAAMIAVLALPVAGCARNKANYYLDRDYTASIQSAQRFLSVHPGNRDAPYAYYLIALSYYEQIRDVTRDQKITLQALSALGELTRRYPNTRYASDARLKIDLVNDHLAGKEMEIGRFYETRGQWLGAALRFRTVIDKYQTTTHTPEALMRLVECYLELGLRGEAEKAAAVLGANYPGSDWYAHAYKLMQEHPFTPTAPIPAGQPIIPPNTPGTKKLAEPGELEAAKPKAEAPTPPTPVAPSGGTAGAPVPTTETPTN</sequence>
<feature type="region of interest" description="Disordered" evidence="4">
    <location>
        <begin position="105"/>
        <end position="125"/>
    </location>
</feature>
<dbReference type="SUPFAM" id="SSF48452">
    <property type="entry name" value="TPR-like"/>
    <property type="match status" value="1"/>
</dbReference>
<keyword evidence="1" id="KW-0732">Signal</keyword>
<feature type="region of interest" description="Disordered" evidence="4">
    <location>
        <begin position="233"/>
        <end position="302"/>
    </location>
</feature>
<evidence type="ECO:0000259" key="5">
    <source>
        <dbReference type="Pfam" id="PF13525"/>
    </source>
</evidence>
<gene>
    <name evidence="6" type="ORF">WR25_05609</name>
</gene>
<dbReference type="NCBIfam" id="TIGR03302">
    <property type="entry name" value="OM_YfiO"/>
    <property type="match status" value="1"/>
</dbReference>
<dbReference type="OrthoDB" id="8300473at2759"/>
<comment type="caution">
    <text evidence="6">The sequence shown here is derived from an EMBL/GenBank/DDBJ whole genome shotgun (WGS) entry which is preliminary data.</text>
</comment>
<keyword evidence="7" id="KW-1185">Reference proteome</keyword>
<protein>
    <recommendedName>
        <fullName evidence="5">Outer membrane lipoprotein BamD-like domain-containing protein</fullName>
    </recommendedName>
</protein>
<evidence type="ECO:0000256" key="4">
    <source>
        <dbReference type="SAM" id="MobiDB-lite"/>
    </source>
</evidence>
<dbReference type="InterPro" id="IPR011990">
    <property type="entry name" value="TPR-like_helical_dom_sf"/>
</dbReference>
<feature type="compositionally biased region" description="Low complexity" evidence="4">
    <location>
        <begin position="791"/>
        <end position="809"/>
    </location>
</feature>
<keyword evidence="3" id="KW-0998">Cell outer membrane</keyword>
<name>A0A2A2KCC7_9BILA</name>
<evidence type="ECO:0000313" key="7">
    <source>
        <dbReference type="Proteomes" id="UP000218231"/>
    </source>
</evidence>
<feature type="domain" description="Outer membrane lipoprotein BamD-like" evidence="5">
    <location>
        <begin position="574"/>
        <end position="719"/>
    </location>
</feature>
<dbReference type="Proteomes" id="UP000218231">
    <property type="component" value="Unassembled WGS sequence"/>
</dbReference>
<evidence type="ECO:0000313" key="6">
    <source>
        <dbReference type="EMBL" id="PAV71634.1"/>
    </source>
</evidence>
<accession>A0A2A2KCC7</accession>
<feature type="region of interest" description="Disordered" evidence="4">
    <location>
        <begin position="749"/>
        <end position="809"/>
    </location>
</feature>